<comment type="caution">
    <text evidence="2">The sequence shown here is derived from an EMBL/GenBank/DDBJ whole genome shotgun (WGS) entry which is preliminary data.</text>
</comment>
<dbReference type="EMBL" id="JARQWQ010000173">
    <property type="protein sequence ID" value="KAK2547650.1"/>
    <property type="molecule type" value="Genomic_DNA"/>
</dbReference>
<gene>
    <name evidence="2" type="ORF">P5673_032306</name>
</gene>
<evidence type="ECO:0000313" key="2">
    <source>
        <dbReference type="EMBL" id="KAK2547650.1"/>
    </source>
</evidence>
<keyword evidence="3" id="KW-1185">Reference proteome</keyword>
<evidence type="ECO:0000313" key="3">
    <source>
        <dbReference type="Proteomes" id="UP001249851"/>
    </source>
</evidence>
<proteinExistence type="predicted"/>
<feature type="region of interest" description="Disordered" evidence="1">
    <location>
        <begin position="34"/>
        <end position="84"/>
    </location>
</feature>
<protein>
    <submittedName>
        <fullName evidence="2">Uncharacterized protein</fullName>
    </submittedName>
</protein>
<dbReference type="AlphaFoldDB" id="A0AAD9PRE6"/>
<evidence type="ECO:0000256" key="1">
    <source>
        <dbReference type="SAM" id="MobiDB-lite"/>
    </source>
</evidence>
<feature type="compositionally biased region" description="Low complexity" evidence="1">
    <location>
        <begin position="36"/>
        <end position="53"/>
    </location>
</feature>
<organism evidence="2 3">
    <name type="scientific">Acropora cervicornis</name>
    <name type="common">Staghorn coral</name>
    <dbReference type="NCBI Taxonomy" id="6130"/>
    <lineage>
        <taxon>Eukaryota</taxon>
        <taxon>Metazoa</taxon>
        <taxon>Cnidaria</taxon>
        <taxon>Anthozoa</taxon>
        <taxon>Hexacorallia</taxon>
        <taxon>Scleractinia</taxon>
        <taxon>Astrocoeniina</taxon>
        <taxon>Acroporidae</taxon>
        <taxon>Acropora</taxon>
    </lineage>
</organism>
<dbReference type="Proteomes" id="UP001249851">
    <property type="component" value="Unassembled WGS sequence"/>
</dbReference>
<reference evidence="2" key="1">
    <citation type="journal article" date="2023" name="G3 (Bethesda)">
        <title>Whole genome assembly and annotation of the endangered Caribbean coral Acropora cervicornis.</title>
        <authorList>
            <person name="Selwyn J.D."/>
            <person name="Vollmer S.V."/>
        </authorList>
    </citation>
    <scope>NUCLEOTIDE SEQUENCE</scope>
    <source>
        <strain evidence="2">K2</strain>
    </source>
</reference>
<accession>A0AAD9PRE6</accession>
<name>A0AAD9PRE6_ACRCE</name>
<feature type="compositionally biased region" description="Acidic residues" evidence="1">
    <location>
        <begin position="54"/>
        <end position="79"/>
    </location>
</feature>
<reference evidence="2" key="2">
    <citation type="journal article" date="2023" name="Science">
        <title>Genomic signatures of disease resistance in endangered staghorn corals.</title>
        <authorList>
            <person name="Vollmer S.V."/>
            <person name="Selwyn J.D."/>
            <person name="Despard B.A."/>
            <person name="Roesel C.L."/>
        </authorList>
    </citation>
    <scope>NUCLEOTIDE SEQUENCE</scope>
    <source>
        <strain evidence="2">K2</strain>
    </source>
</reference>
<sequence>MRCANIDYEECFGDDRDFLSEMNGNLDGSKCDEDLTSCTDSSESSSECGCSGSCEDEDSEEWHEDADDRLEDMAGDETLPEPTYHQSSVNIKYLNIRLGTEKFGSKMDCRNLRSARVMASWIAEDGSINISAPSRAGVVICYVSHSVKLNGEFYKHALAVVW</sequence>